<gene>
    <name evidence="3" type="ORF">B0H17DRAFT_1144941</name>
</gene>
<name>A0AAD7G556_MYCRO</name>
<dbReference type="EMBL" id="JARKIE010000258">
    <property type="protein sequence ID" value="KAJ7660573.1"/>
    <property type="molecule type" value="Genomic_DNA"/>
</dbReference>
<feature type="compositionally biased region" description="Basic and acidic residues" evidence="1">
    <location>
        <begin position="70"/>
        <end position="81"/>
    </location>
</feature>
<accession>A0AAD7G556</accession>
<feature type="transmembrane region" description="Helical" evidence="2">
    <location>
        <begin position="174"/>
        <end position="194"/>
    </location>
</feature>
<sequence>MPAVQAAVTVPQPPPTPAGPSAPLQHQLWPNGFPYTPYPPPLPLMGYPSPYQSYPHPQHGHPAPPAWQETPRRSQRDRSWDESSPPRQSSSKQVCREQPTDPQSLPAVSGGSIDEFISCYPTLPAGTKVCLVENGLKIGDDLSTLSADQWKAADIPFFAAGCIIKCYNKYKASLRWLILFLYVYSCSSLIISMYRTYSDI</sequence>
<keyword evidence="2" id="KW-0472">Membrane</keyword>
<evidence type="ECO:0000256" key="1">
    <source>
        <dbReference type="SAM" id="MobiDB-lite"/>
    </source>
</evidence>
<dbReference type="Proteomes" id="UP001221757">
    <property type="component" value="Unassembled WGS sequence"/>
</dbReference>
<protein>
    <submittedName>
        <fullName evidence="3">Uncharacterized protein</fullName>
    </submittedName>
</protein>
<evidence type="ECO:0000313" key="4">
    <source>
        <dbReference type="Proteomes" id="UP001221757"/>
    </source>
</evidence>
<feature type="compositionally biased region" description="Low complexity" evidence="1">
    <location>
        <begin position="1"/>
        <end position="10"/>
    </location>
</feature>
<evidence type="ECO:0000256" key="2">
    <source>
        <dbReference type="SAM" id="Phobius"/>
    </source>
</evidence>
<feature type="compositionally biased region" description="Pro residues" evidence="1">
    <location>
        <begin position="11"/>
        <end position="20"/>
    </location>
</feature>
<evidence type="ECO:0000313" key="3">
    <source>
        <dbReference type="EMBL" id="KAJ7660573.1"/>
    </source>
</evidence>
<organism evidence="3 4">
    <name type="scientific">Mycena rosella</name>
    <name type="common">Pink bonnet</name>
    <name type="synonym">Agaricus rosellus</name>
    <dbReference type="NCBI Taxonomy" id="1033263"/>
    <lineage>
        <taxon>Eukaryota</taxon>
        <taxon>Fungi</taxon>
        <taxon>Dikarya</taxon>
        <taxon>Basidiomycota</taxon>
        <taxon>Agaricomycotina</taxon>
        <taxon>Agaricomycetes</taxon>
        <taxon>Agaricomycetidae</taxon>
        <taxon>Agaricales</taxon>
        <taxon>Marasmiineae</taxon>
        <taxon>Mycenaceae</taxon>
        <taxon>Mycena</taxon>
    </lineage>
</organism>
<keyword evidence="2" id="KW-0812">Transmembrane</keyword>
<keyword evidence="2" id="KW-1133">Transmembrane helix</keyword>
<comment type="caution">
    <text evidence="3">The sequence shown here is derived from an EMBL/GenBank/DDBJ whole genome shotgun (WGS) entry which is preliminary data.</text>
</comment>
<proteinExistence type="predicted"/>
<reference evidence="3" key="1">
    <citation type="submission" date="2023-03" db="EMBL/GenBank/DDBJ databases">
        <title>Massive genome expansion in bonnet fungi (Mycena s.s.) driven by repeated elements and novel gene families across ecological guilds.</title>
        <authorList>
            <consortium name="Lawrence Berkeley National Laboratory"/>
            <person name="Harder C.B."/>
            <person name="Miyauchi S."/>
            <person name="Viragh M."/>
            <person name="Kuo A."/>
            <person name="Thoen E."/>
            <person name="Andreopoulos B."/>
            <person name="Lu D."/>
            <person name="Skrede I."/>
            <person name="Drula E."/>
            <person name="Henrissat B."/>
            <person name="Morin E."/>
            <person name="Kohler A."/>
            <person name="Barry K."/>
            <person name="LaButti K."/>
            <person name="Morin E."/>
            <person name="Salamov A."/>
            <person name="Lipzen A."/>
            <person name="Mereny Z."/>
            <person name="Hegedus B."/>
            <person name="Baldrian P."/>
            <person name="Stursova M."/>
            <person name="Weitz H."/>
            <person name="Taylor A."/>
            <person name="Grigoriev I.V."/>
            <person name="Nagy L.G."/>
            <person name="Martin F."/>
            <person name="Kauserud H."/>
        </authorList>
    </citation>
    <scope>NUCLEOTIDE SEQUENCE</scope>
    <source>
        <strain evidence="3">CBHHK067</strain>
    </source>
</reference>
<feature type="compositionally biased region" description="Low complexity" evidence="1">
    <location>
        <begin position="44"/>
        <end position="61"/>
    </location>
</feature>
<keyword evidence="4" id="KW-1185">Reference proteome</keyword>
<feature type="region of interest" description="Disordered" evidence="1">
    <location>
        <begin position="1"/>
        <end position="109"/>
    </location>
</feature>
<dbReference type="AlphaFoldDB" id="A0AAD7G556"/>